<feature type="compositionally biased region" description="Basic residues" evidence="11">
    <location>
        <begin position="243"/>
        <end position="252"/>
    </location>
</feature>
<dbReference type="InterPro" id="IPR011553">
    <property type="entry name" value="Sec62_asco"/>
</dbReference>
<comment type="similarity">
    <text evidence="2">Belongs to the SEC62 family.</text>
</comment>
<keyword evidence="14" id="KW-1185">Reference proteome</keyword>
<evidence type="ECO:0000256" key="10">
    <source>
        <dbReference type="ARBA" id="ARBA00023136"/>
    </source>
</evidence>
<reference evidence="14" key="1">
    <citation type="submission" date="2016-05" db="EMBL/GenBank/DDBJ databases">
        <title>Comparative genomics of biotechnologically important yeasts.</title>
        <authorList>
            <consortium name="DOE Joint Genome Institute"/>
            <person name="Riley R."/>
            <person name="Haridas S."/>
            <person name="Wolfe K.H."/>
            <person name="Lopes M.R."/>
            <person name="Hittinger C.T."/>
            <person name="Goker M."/>
            <person name="Salamov A."/>
            <person name="Wisecaver J."/>
            <person name="Long T.M."/>
            <person name="Aerts A.L."/>
            <person name="Barry K."/>
            <person name="Choi C."/>
            <person name="Clum A."/>
            <person name="Coughlan A.Y."/>
            <person name="Deshpande S."/>
            <person name="Douglass A.P."/>
            <person name="Hanson S.J."/>
            <person name="Klenk H.-P."/>
            <person name="Labutti K."/>
            <person name="Lapidus A."/>
            <person name="Lindquist E."/>
            <person name="Lipzen A."/>
            <person name="Meier-Kolthoff J.P."/>
            <person name="Ohm R.A."/>
            <person name="Otillar R.P."/>
            <person name="Pangilinan J."/>
            <person name="Peng Y."/>
            <person name="Rokas A."/>
            <person name="Rosa C.A."/>
            <person name="Scheuner C."/>
            <person name="Sibirny A.A."/>
            <person name="Slot J.C."/>
            <person name="Stielow J.B."/>
            <person name="Sun H."/>
            <person name="Kurtzman C.P."/>
            <person name="Blackwell M."/>
            <person name="Grigoriev I.V."/>
            <person name="Jeffries T.W."/>
        </authorList>
    </citation>
    <scope>NUCLEOTIDE SEQUENCE [LARGE SCALE GENOMIC DNA]</scope>
    <source>
        <strain evidence="14">NRRL Y-1933</strain>
    </source>
</reference>
<keyword evidence="7" id="KW-0653">Protein transport</keyword>
<keyword evidence="5 12" id="KW-0812">Transmembrane</keyword>
<dbReference type="OrthoDB" id="200187at2759"/>
<keyword evidence="6" id="KW-0256">Endoplasmic reticulum</keyword>
<evidence type="ECO:0000256" key="6">
    <source>
        <dbReference type="ARBA" id="ARBA00022824"/>
    </source>
</evidence>
<keyword evidence="4" id="KW-0813">Transport</keyword>
<comment type="subcellular location">
    <subcellularLocation>
        <location evidence="1">Endoplasmic reticulum membrane</location>
        <topology evidence="1">Multi-pass membrane protein</topology>
    </subcellularLocation>
</comment>
<dbReference type="GeneID" id="30997582"/>
<evidence type="ECO:0000256" key="11">
    <source>
        <dbReference type="SAM" id="MobiDB-lite"/>
    </source>
</evidence>
<dbReference type="AlphaFoldDB" id="A0A1E4RLY2"/>
<evidence type="ECO:0000256" key="9">
    <source>
        <dbReference type="ARBA" id="ARBA00023010"/>
    </source>
</evidence>
<dbReference type="GO" id="GO:0031204">
    <property type="term" value="P:post-translational protein targeting to membrane, translocation"/>
    <property type="evidence" value="ECO:0007669"/>
    <property type="project" value="EnsemblFungi"/>
</dbReference>
<accession>A0A1E4RLY2</accession>
<dbReference type="STRING" id="984485.A0A1E4RLY2"/>
<dbReference type="EMBL" id="KV454540">
    <property type="protein sequence ID" value="ODV68280.1"/>
    <property type="molecule type" value="Genomic_DNA"/>
</dbReference>
<evidence type="ECO:0000256" key="4">
    <source>
        <dbReference type="ARBA" id="ARBA00022448"/>
    </source>
</evidence>
<evidence type="ECO:0000256" key="7">
    <source>
        <dbReference type="ARBA" id="ARBA00022927"/>
    </source>
</evidence>
<dbReference type="PANTHER" id="PTHR12443:SF9">
    <property type="entry name" value="TRANSLOCATION PROTEIN SEC62"/>
    <property type="match status" value="1"/>
</dbReference>
<feature type="transmembrane region" description="Helical" evidence="12">
    <location>
        <begin position="152"/>
        <end position="175"/>
    </location>
</feature>
<sequence length="290" mass="32921">MSAVPAGPPGSGTVPINPSQRSPLIISVANFLKDNKILKQRTGLLNNTEEAEFFRFKRLQRALLSDEYKKQQKNPKYELIPIKDEEEANKIFLQLLSSQMIIPIDKLHYSEIKQVKGWKPNRSKPTLRPSKKASFEPNGYYVWNYNKPNPFILLYSFLFIAGVFAIILFPLWPMFMRIGVWYLSMGLLCLIGLFFLIAIIRLIIFAITYLVLPQAFWLYPNLFEDCSVIESFKPLYAWDQPKSSKKKSKKSKGGLSESSDSSTSATATGSDSTGSGSTTKRKVVLEEVDE</sequence>
<evidence type="ECO:0000256" key="1">
    <source>
        <dbReference type="ARBA" id="ARBA00004477"/>
    </source>
</evidence>
<dbReference type="RefSeq" id="XP_020077347.1">
    <property type="nucleotide sequence ID" value="XM_020223033.1"/>
</dbReference>
<dbReference type="Proteomes" id="UP000095085">
    <property type="component" value="Unassembled WGS sequence"/>
</dbReference>
<feature type="transmembrane region" description="Helical" evidence="12">
    <location>
        <begin position="181"/>
        <end position="212"/>
    </location>
</feature>
<dbReference type="NCBIfam" id="TIGR00869">
    <property type="entry name" value="sec62"/>
    <property type="match status" value="1"/>
</dbReference>
<keyword evidence="8 12" id="KW-1133">Transmembrane helix</keyword>
<dbReference type="GO" id="GO:0071256">
    <property type="term" value="C:translocon complex"/>
    <property type="evidence" value="ECO:0007669"/>
    <property type="project" value="EnsemblFungi"/>
</dbReference>
<protein>
    <recommendedName>
        <fullName evidence="3">Translocation protein SEC62</fullName>
    </recommendedName>
</protein>
<gene>
    <name evidence="13" type="ORF">HYPBUDRAFT_203868</name>
</gene>
<name>A0A1E4RLY2_9ASCO</name>
<evidence type="ECO:0000256" key="5">
    <source>
        <dbReference type="ARBA" id="ARBA00022692"/>
    </source>
</evidence>
<dbReference type="GO" id="GO:0031207">
    <property type="term" value="C:Sec62/Sec63 complex"/>
    <property type="evidence" value="ECO:0007669"/>
    <property type="project" value="EnsemblFungi"/>
</dbReference>
<dbReference type="Pfam" id="PF03839">
    <property type="entry name" value="Sec62"/>
    <property type="match status" value="1"/>
</dbReference>
<dbReference type="InterPro" id="IPR004728">
    <property type="entry name" value="Sec62"/>
</dbReference>
<keyword evidence="10 12" id="KW-0472">Membrane</keyword>
<dbReference type="GO" id="GO:0008320">
    <property type="term" value="F:protein transmembrane transporter activity"/>
    <property type="evidence" value="ECO:0007669"/>
    <property type="project" value="EnsemblFungi"/>
</dbReference>
<feature type="region of interest" description="Disordered" evidence="11">
    <location>
        <begin position="240"/>
        <end position="290"/>
    </location>
</feature>
<proteinExistence type="inferred from homology"/>
<evidence type="ECO:0000313" key="14">
    <source>
        <dbReference type="Proteomes" id="UP000095085"/>
    </source>
</evidence>
<evidence type="ECO:0000256" key="3">
    <source>
        <dbReference type="ARBA" id="ARBA00021257"/>
    </source>
</evidence>
<evidence type="ECO:0000256" key="2">
    <source>
        <dbReference type="ARBA" id="ARBA00010604"/>
    </source>
</evidence>
<dbReference type="PANTHER" id="PTHR12443">
    <property type="entry name" value="TRANSLOCATION PROTEIN SEC62"/>
    <property type="match status" value="1"/>
</dbReference>
<organism evidence="13 14">
    <name type="scientific">Hyphopichia burtonii NRRL Y-1933</name>
    <dbReference type="NCBI Taxonomy" id="984485"/>
    <lineage>
        <taxon>Eukaryota</taxon>
        <taxon>Fungi</taxon>
        <taxon>Dikarya</taxon>
        <taxon>Ascomycota</taxon>
        <taxon>Saccharomycotina</taxon>
        <taxon>Pichiomycetes</taxon>
        <taxon>Debaryomycetaceae</taxon>
        <taxon>Hyphopichia</taxon>
    </lineage>
</organism>
<feature type="compositionally biased region" description="Low complexity" evidence="11">
    <location>
        <begin position="253"/>
        <end position="278"/>
    </location>
</feature>
<keyword evidence="9" id="KW-0811">Translocation</keyword>
<evidence type="ECO:0000256" key="12">
    <source>
        <dbReference type="SAM" id="Phobius"/>
    </source>
</evidence>
<evidence type="ECO:0000256" key="8">
    <source>
        <dbReference type="ARBA" id="ARBA00022989"/>
    </source>
</evidence>
<evidence type="ECO:0000313" key="13">
    <source>
        <dbReference type="EMBL" id="ODV68280.1"/>
    </source>
</evidence>